<evidence type="ECO:0000256" key="1">
    <source>
        <dbReference type="SAM" id="MobiDB-lite"/>
    </source>
</evidence>
<evidence type="ECO:0000313" key="2">
    <source>
        <dbReference type="EMBL" id="KAG2392622.1"/>
    </source>
</evidence>
<accession>A0AA88H437</accession>
<feature type="region of interest" description="Disordered" evidence="1">
    <location>
        <begin position="1"/>
        <end position="43"/>
    </location>
</feature>
<evidence type="ECO:0000313" key="3">
    <source>
        <dbReference type="Proteomes" id="UP000816034"/>
    </source>
</evidence>
<keyword evidence="3" id="KW-1185">Reference proteome</keyword>
<dbReference type="Proteomes" id="UP000816034">
    <property type="component" value="Unassembled WGS sequence"/>
</dbReference>
<name>A0AA88H437_NAELO</name>
<dbReference type="GeneID" id="68103801"/>
<organism evidence="2 3">
    <name type="scientific">Naegleria lovaniensis</name>
    <name type="common">Amoeba</name>
    <dbReference type="NCBI Taxonomy" id="51637"/>
    <lineage>
        <taxon>Eukaryota</taxon>
        <taxon>Discoba</taxon>
        <taxon>Heterolobosea</taxon>
        <taxon>Tetramitia</taxon>
        <taxon>Eutetramitia</taxon>
        <taxon>Vahlkampfiidae</taxon>
        <taxon>Naegleria</taxon>
    </lineage>
</organism>
<reference evidence="2 3" key="1">
    <citation type="journal article" date="2018" name="BMC Genomics">
        <title>The genome of Naegleria lovaniensis, the basis for a comparative approach to unravel pathogenicity factors of the human pathogenic amoeba N. fowleri.</title>
        <authorList>
            <person name="Liechti N."/>
            <person name="Schurch N."/>
            <person name="Bruggmann R."/>
            <person name="Wittwer M."/>
        </authorList>
    </citation>
    <scope>NUCLEOTIDE SEQUENCE [LARGE SCALE GENOMIC DNA]</scope>
    <source>
        <strain evidence="2 3">ATCC 30569</strain>
    </source>
</reference>
<proteinExistence type="predicted"/>
<dbReference type="RefSeq" id="XP_044554516.1">
    <property type="nucleotide sequence ID" value="XM_044686992.1"/>
</dbReference>
<gene>
    <name evidence="2" type="ORF">C9374_011347</name>
</gene>
<protein>
    <submittedName>
        <fullName evidence="2">Uncharacterized protein</fullName>
    </submittedName>
</protein>
<dbReference type="AlphaFoldDB" id="A0AA88H437"/>
<sequence>MRKHKSKVKQASSGKINSGHTPSSSIQLPPVANKPTKSKNSTINGYMTHRTFPDLPMEIIQHIFSFQPYLEIIIAERYSFGKDLRGCLKLSDRSRKIIFSHCDEHLINNYSRFIFCQIFGKCKYYQYSSTMYDQYFPLTHRLVMIYPNIKICTVEIENSMDDFYFTYFFQRRLMDDLFLRVALTKMQKLMLANPYKKRKNCGGSTITIMRFIRDTLMKYFKSPCGKSLNAIDMGNIMLRENYLDLLQILWEGFTSHEVIVNDYLKEGYLSRFEPKETEYSVNLEYKKPTLDKETNTLTFSTLSQYLEYLQSTIISIMLNENKDQFFNKSAEKMDSQSFFEKLPLLNHTINFNLFHTMKSNYLALSFRSTITSLSYFEKKLNQNTQQQQHQQQNIQRREKIFQMLTCFPNLTKLTFVVDSQTEPLDETVKLLKKYLPGLKHIDLRGGLHSRSSLSMLLREFPKMTSVVLYLSLRTYPKQTNNEQCSNNGYAYAYSPSVGVGIPFLNDIRETVKCIQAQPNPASKLAIVFDRETFLKQIVNKKIQSLTGDFILVGGAEKLLPLSSLYKLVLFKPNYNMFEKYDFLKVLSQTKTLRILYIHESLLGWRPKGYKPTVEFFENELEEFNTDHEGWQQKFKIFCKKERTPLKRLLLDGKSLVKVKIFYKSIRHLCEQGKEKLYDLEKLLIDLYIQYISHKYRHIRFLMTPVSD</sequence>
<dbReference type="EMBL" id="PYSW02000004">
    <property type="protein sequence ID" value="KAG2392622.1"/>
    <property type="molecule type" value="Genomic_DNA"/>
</dbReference>
<comment type="caution">
    <text evidence="2">The sequence shown here is derived from an EMBL/GenBank/DDBJ whole genome shotgun (WGS) entry which is preliminary data.</text>
</comment>
<feature type="compositionally biased region" description="Polar residues" evidence="1">
    <location>
        <begin position="9"/>
        <end position="27"/>
    </location>
</feature>